<feature type="transmembrane region" description="Helical" evidence="2">
    <location>
        <begin position="37"/>
        <end position="61"/>
    </location>
</feature>
<comment type="caution">
    <text evidence="3">The sequence shown here is derived from an EMBL/GenBank/DDBJ whole genome shotgun (WGS) entry which is preliminary data.</text>
</comment>
<name>A0A3S5AM40_9PLAT</name>
<evidence type="ECO:0000313" key="3">
    <source>
        <dbReference type="EMBL" id="VEL32862.1"/>
    </source>
</evidence>
<evidence type="ECO:0000313" key="4">
    <source>
        <dbReference type="Proteomes" id="UP000784294"/>
    </source>
</evidence>
<gene>
    <name evidence="3" type="ORF">PXEA_LOCUS26302</name>
</gene>
<dbReference type="Proteomes" id="UP000784294">
    <property type="component" value="Unassembled WGS sequence"/>
</dbReference>
<reference evidence="3" key="1">
    <citation type="submission" date="2018-11" db="EMBL/GenBank/DDBJ databases">
        <authorList>
            <consortium name="Pathogen Informatics"/>
        </authorList>
    </citation>
    <scope>NUCLEOTIDE SEQUENCE</scope>
</reference>
<evidence type="ECO:0000256" key="2">
    <source>
        <dbReference type="SAM" id="Phobius"/>
    </source>
</evidence>
<keyword evidence="2" id="KW-1133">Transmembrane helix</keyword>
<evidence type="ECO:0000256" key="1">
    <source>
        <dbReference type="SAM" id="MobiDB-lite"/>
    </source>
</evidence>
<keyword evidence="4" id="KW-1185">Reference proteome</keyword>
<proteinExistence type="predicted"/>
<accession>A0A3S5AM40</accession>
<keyword evidence="2" id="KW-0812">Transmembrane</keyword>
<feature type="region of interest" description="Disordered" evidence="1">
    <location>
        <begin position="74"/>
        <end position="100"/>
    </location>
</feature>
<keyword evidence="2" id="KW-0472">Membrane</keyword>
<dbReference type="EMBL" id="CAAALY010244773">
    <property type="protein sequence ID" value="VEL32862.1"/>
    <property type="molecule type" value="Genomic_DNA"/>
</dbReference>
<organism evidence="3 4">
    <name type="scientific">Protopolystoma xenopodis</name>
    <dbReference type="NCBI Taxonomy" id="117903"/>
    <lineage>
        <taxon>Eukaryota</taxon>
        <taxon>Metazoa</taxon>
        <taxon>Spiralia</taxon>
        <taxon>Lophotrochozoa</taxon>
        <taxon>Platyhelminthes</taxon>
        <taxon>Monogenea</taxon>
        <taxon>Polyopisthocotylea</taxon>
        <taxon>Polystomatidea</taxon>
        <taxon>Polystomatidae</taxon>
        <taxon>Protopolystoma</taxon>
    </lineage>
</organism>
<dbReference type="AlphaFoldDB" id="A0A3S5AM40"/>
<sequence length="182" mass="20393">MESHDDSKRTAWKHSARQAEDPRHLAMLLESTLCSPLFSLLHFSASFLFPLPYIAMSPAYLMGRRFALRRGYMPHDTVRPHTDKHKSRQTGKERPGHSSHGALSAGLLAENANELIGKSVSPFDFIAFAWSRRETTLATGTCEGRQEIEGGQTSCEDVCCSPDVCCVRIQMRQMLSTCIHIK</sequence>
<protein>
    <submittedName>
        <fullName evidence="3">Uncharacterized protein</fullName>
    </submittedName>
</protein>